<reference evidence="1 2" key="1">
    <citation type="journal article" date="2021" name="Int. J. Syst. Evol. Microbiol.">
        <title>Lentilactobacillus fungorum sp. nov., isolated from spent mushroom substrates.</title>
        <authorList>
            <person name="Tohno M."/>
            <person name="Tanizawa Y."/>
            <person name="Kojima Y."/>
            <person name="Sakamoto M."/>
            <person name="Ohkuma M."/>
            <person name="Kobayashi H."/>
        </authorList>
    </citation>
    <scope>NUCLEOTIDE SEQUENCE [LARGE SCALE GENOMIC DNA]</scope>
    <source>
        <strain evidence="1 2">YK48G</strain>
    </source>
</reference>
<keyword evidence="2" id="KW-1185">Reference proteome</keyword>
<comment type="caution">
    <text evidence="1">The sequence shown here is derived from an EMBL/GenBank/DDBJ whole genome shotgun (WGS) entry which is preliminary data.</text>
</comment>
<gene>
    <name evidence="1" type="ORF">YK48G_23460</name>
</gene>
<evidence type="ECO:0000313" key="1">
    <source>
        <dbReference type="EMBL" id="GHP14921.1"/>
    </source>
</evidence>
<dbReference type="Proteomes" id="UP000604765">
    <property type="component" value="Unassembled WGS sequence"/>
</dbReference>
<sequence>MQIANFTLFGWQDSSLGVAGTGEFILSGNKGTCEFEQSITNKINANTICRPACSKKTQNDDFGSFFVSQFSPFVVKSVIMKVLAIRGGRKAESFT</sequence>
<evidence type="ECO:0000313" key="2">
    <source>
        <dbReference type="Proteomes" id="UP000604765"/>
    </source>
</evidence>
<organism evidence="1 2">
    <name type="scientific">Lentilactobacillus fungorum</name>
    <dbReference type="NCBI Taxonomy" id="2201250"/>
    <lineage>
        <taxon>Bacteria</taxon>
        <taxon>Bacillati</taxon>
        <taxon>Bacillota</taxon>
        <taxon>Bacilli</taxon>
        <taxon>Lactobacillales</taxon>
        <taxon>Lactobacillaceae</taxon>
        <taxon>Lentilactobacillus</taxon>
    </lineage>
</organism>
<dbReference type="EMBL" id="BNJR01000017">
    <property type="protein sequence ID" value="GHP14921.1"/>
    <property type="molecule type" value="Genomic_DNA"/>
</dbReference>
<name>A0ABQ3W419_9LACO</name>
<protein>
    <submittedName>
        <fullName evidence="1">Uncharacterized protein</fullName>
    </submittedName>
</protein>
<proteinExistence type="predicted"/>
<accession>A0ABQ3W419</accession>